<protein>
    <submittedName>
        <fullName evidence="8">GtrA-like protein</fullName>
    </submittedName>
</protein>
<evidence type="ECO:0000313" key="9">
    <source>
        <dbReference type="Proteomes" id="UP000092484"/>
    </source>
</evidence>
<dbReference type="Pfam" id="PF04138">
    <property type="entry name" value="GtrA_DPMS_TM"/>
    <property type="match status" value="1"/>
</dbReference>
<feature type="transmembrane region" description="Helical" evidence="6">
    <location>
        <begin position="50"/>
        <end position="69"/>
    </location>
</feature>
<organism evidence="8 9">
    <name type="scientific">Erythrobacter dokdonensis DSW-74</name>
    <dbReference type="NCBI Taxonomy" id="1300349"/>
    <lineage>
        <taxon>Bacteria</taxon>
        <taxon>Pseudomonadati</taxon>
        <taxon>Pseudomonadota</taxon>
        <taxon>Alphaproteobacteria</taxon>
        <taxon>Sphingomonadales</taxon>
        <taxon>Erythrobacteraceae</taxon>
        <taxon>Erythrobacter/Porphyrobacter group</taxon>
        <taxon>Erythrobacter</taxon>
    </lineage>
</organism>
<evidence type="ECO:0000256" key="1">
    <source>
        <dbReference type="ARBA" id="ARBA00004141"/>
    </source>
</evidence>
<dbReference type="EMBL" id="LZYB01000003">
    <property type="protein sequence ID" value="OBV11074.1"/>
    <property type="molecule type" value="Genomic_DNA"/>
</dbReference>
<name>A0A1A7BF15_9SPHN</name>
<dbReference type="Proteomes" id="UP000092484">
    <property type="component" value="Unassembled WGS sequence"/>
</dbReference>
<dbReference type="PATRIC" id="fig|1300349.4.peg.1481"/>
<keyword evidence="5 6" id="KW-0472">Membrane</keyword>
<feature type="transmembrane region" description="Helical" evidence="6">
    <location>
        <begin position="85"/>
        <end position="105"/>
    </location>
</feature>
<feature type="transmembrane region" description="Helical" evidence="6">
    <location>
        <begin position="117"/>
        <end position="136"/>
    </location>
</feature>
<accession>A0A1A7BF15</accession>
<sequence length="142" mass="15027">MIRPLSRLALRLADIRFLRYLAASVGALAVDVSVFFACLALGVAAGPASALGYSLGVVAHWLMSSRAVFHQGVAAQGRERTMQKVLFVVSALAGLALTTLIVTLADRAGIDPRLAKLPAIIASFALTYILRAMVVFRENTGS</sequence>
<dbReference type="PANTHER" id="PTHR38459:SF1">
    <property type="entry name" value="PROPHAGE BACTOPRENOL-LINKED GLUCOSE TRANSLOCASE HOMOLOG"/>
    <property type="match status" value="1"/>
</dbReference>
<dbReference type="InterPro" id="IPR051401">
    <property type="entry name" value="GtrA_CellWall_Glycosyl"/>
</dbReference>
<proteinExistence type="inferred from homology"/>
<comment type="subcellular location">
    <subcellularLocation>
        <location evidence="1">Membrane</location>
        <topology evidence="1">Multi-pass membrane protein</topology>
    </subcellularLocation>
</comment>
<keyword evidence="4 6" id="KW-1133">Transmembrane helix</keyword>
<reference evidence="8 9" key="1">
    <citation type="submission" date="2016-06" db="EMBL/GenBank/DDBJ databases">
        <title>Genome sequence of Porphyrobacter dokdonensis DSW-74.</title>
        <authorList>
            <person name="Kim J.F."/>
            <person name="Song J.Y."/>
        </authorList>
    </citation>
    <scope>NUCLEOTIDE SEQUENCE [LARGE SCALE GENOMIC DNA]</scope>
    <source>
        <strain evidence="8 9">DSW-74</strain>
    </source>
</reference>
<feature type="domain" description="GtrA/DPMS transmembrane" evidence="7">
    <location>
        <begin position="19"/>
        <end position="136"/>
    </location>
</feature>
<dbReference type="PANTHER" id="PTHR38459">
    <property type="entry name" value="PROPHAGE BACTOPRENOL-LINKED GLUCOSE TRANSLOCASE HOMOLOG"/>
    <property type="match status" value="1"/>
</dbReference>
<evidence type="ECO:0000256" key="3">
    <source>
        <dbReference type="ARBA" id="ARBA00022692"/>
    </source>
</evidence>
<dbReference type="RefSeq" id="WP_068864120.1">
    <property type="nucleotide sequence ID" value="NZ_LZYB01000003.1"/>
</dbReference>
<dbReference type="AlphaFoldDB" id="A0A1A7BF15"/>
<comment type="similarity">
    <text evidence="2">Belongs to the GtrA family.</text>
</comment>
<gene>
    <name evidence="8" type="ORF">I603_1482</name>
</gene>
<dbReference type="STRING" id="1300349.I603_1482"/>
<dbReference type="InterPro" id="IPR007267">
    <property type="entry name" value="GtrA_DPMS_TM"/>
</dbReference>
<evidence type="ECO:0000313" key="8">
    <source>
        <dbReference type="EMBL" id="OBV11074.1"/>
    </source>
</evidence>
<keyword evidence="3 6" id="KW-0812">Transmembrane</keyword>
<evidence type="ECO:0000256" key="4">
    <source>
        <dbReference type="ARBA" id="ARBA00022989"/>
    </source>
</evidence>
<evidence type="ECO:0000256" key="2">
    <source>
        <dbReference type="ARBA" id="ARBA00009399"/>
    </source>
</evidence>
<evidence type="ECO:0000259" key="7">
    <source>
        <dbReference type="Pfam" id="PF04138"/>
    </source>
</evidence>
<evidence type="ECO:0000256" key="5">
    <source>
        <dbReference type="ARBA" id="ARBA00023136"/>
    </source>
</evidence>
<comment type="caution">
    <text evidence="8">The sequence shown here is derived from an EMBL/GenBank/DDBJ whole genome shotgun (WGS) entry which is preliminary data.</text>
</comment>
<evidence type="ECO:0000256" key="6">
    <source>
        <dbReference type="SAM" id="Phobius"/>
    </source>
</evidence>
<dbReference type="GO" id="GO:0005886">
    <property type="term" value="C:plasma membrane"/>
    <property type="evidence" value="ECO:0007669"/>
    <property type="project" value="TreeGrafter"/>
</dbReference>
<feature type="transmembrane region" description="Helical" evidence="6">
    <location>
        <begin position="20"/>
        <end position="44"/>
    </location>
</feature>
<dbReference type="GO" id="GO:0000271">
    <property type="term" value="P:polysaccharide biosynthetic process"/>
    <property type="evidence" value="ECO:0007669"/>
    <property type="project" value="InterPro"/>
</dbReference>
<keyword evidence="9" id="KW-1185">Reference proteome</keyword>